<evidence type="ECO:0000313" key="2">
    <source>
        <dbReference type="Proteomes" id="UP000182798"/>
    </source>
</evidence>
<accession>A0A1J8PRH6</accession>
<protein>
    <submittedName>
        <fullName evidence="1">Uncharacterized protein</fullName>
    </submittedName>
</protein>
<dbReference type="AlphaFoldDB" id="A0A1J8PRH6"/>
<name>A0A1J8PRH6_9GAMM</name>
<feature type="non-terminal residue" evidence="1">
    <location>
        <position position="1"/>
    </location>
</feature>
<proteinExistence type="predicted"/>
<sequence length="199" mass="21493">ATNKAIAHGLAQGAISQISGGSFQDGFTSGFIGSIAGSSMGKGGDWSDIAGRTAIAATAGGAVAVLGGGKFSNGVRSVAFVHLFNAEGGKLFSEKLPWVEQDRYEKLTTKVINTDIDATIGIDVERKIRGVKIPIIIDIGYKNITYRQYNIYRAFRVNVDSSGNPINWMSKPTNYTRKEPLGRAYTKRKAVFCAYKWCN</sequence>
<reference evidence="2" key="1">
    <citation type="submission" date="2016-09" db="EMBL/GenBank/DDBJ databases">
        <title>Genome Sequence of Bathymodiolus thermophilus sulfur-oxidizing gill endosymbiont.</title>
        <authorList>
            <person name="Ponnudurai R."/>
            <person name="Kleiner M."/>
            <person name="Sayavedra L."/>
            <person name="Thuermer A."/>
            <person name="Felbeck H."/>
            <person name="Schlueter R."/>
            <person name="Schweder T."/>
            <person name="Markert S."/>
        </authorList>
    </citation>
    <scope>NUCLEOTIDE SEQUENCE [LARGE SCALE GENOMIC DNA]</scope>
    <source>
        <strain evidence="2">BAT/CrabSpa'14</strain>
    </source>
</reference>
<dbReference type="EMBL" id="MIQH01000513">
    <property type="protein sequence ID" value="OJA03544.1"/>
    <property type="molecule type" value="Genomic_DNA"/>
</dbReference>
<dbReference type="RefSeq" id="WP_158009300.1">
    <property type="nucleotide sequence ID" value="NZ_MIQH01000513.1"/>
</dbReference>
<organism evidence="1 2">
    <name type="scientific">Bathymodiolus thermophilus thioautotrophic gill symbiont</name>
    <dbReference type="NCBI Taxonomy" id="2360"/>
    <lineage>
        <taxon>Bacteria</taxon>
        <taxon>Pseudomonadati</taxon>
        <taxon>Pseudomonadota</taxon>
        <taxon>Gammaproteobacteria</taxon>
        <taxon>sulfur-oxidizing symbionts</taxon>
    </lineage>
</organism>
<evidence type="ECO:0000313" key="1">
    <source>
        <dbReference type="EMBL" id="OJA03544.1"/>
    </source>
</evidence>
<comment type="caution">
    <text evidence="1">The sequence shown here is derived from an EMBL/GenBank/DDBJ whole genome shotgun (WGS) entry which is preliminary data.</text>
</comment>
<dbReference type="Proteomes" id="UP000182798">
    <property type="component" value="Unassembled WGS sequence"/>
</dbReference>
<gene>
    <name evidence="1" type="ORF">BGC33_04600</name>
</gene>
<dbReference type="OrthoDB" id="9815903at2"/>